<name>R7RXP4_STEHR</name>
<keyword evidence="3" id="KW-1185">Reference proteome</keyword>
<feature type="region of interest" description="Disordered" evidence="1">
    <location>
        <begin position="1"/>
        <end position="22"/>
    </location>
</feature>
<evidence type="ECO:0000313" key="2">
    <source>
        <dbReference type="EMBL" id="EIM79142.1"/>
    </source>
</evidence>
<dbReference type="KEGG" id="shs:STEHIDRAFT_116768"/>
<evidence type="ECO:0000313" key="3">
    <source>
        <dbReference type="Proteomes" id="UP000053927"/>
    </source>
</evidence>
<feature type="region of interest" description="Disordered" evidence="1">
    <location>
        <begin position="142"/>
        <end position="195"/>
    </location>
</feature>
<evidence type="ECO:0000256" key="1">
    <source>
        <dbReference type="SAM" id="MobiDB-lite"/>
    </source>
</evidence>
<dbReference type="Proteomes" id="UP000053927">
    <property type="component" value="Unassembled WGS sequence"/>
</dbReference>
<organism evidence="2 3">
    <name type="scientific">Stereum hirsutum (strain FP-91666)</name>
    <name type="common">White-rot fungus</name>
    <dbReference type="NCBI Taxonomy" id="721885"/>
    <lineage>
        <taxon>Eukaryota</taxon>
        <taxon>Fungi</taxon>
        <taxon>Dikarya</taxon>
        <taxon>Basidiomycota</taxon>
        <taxon>Agaricomycotina</taxon>
        <taxon>Agaricomycetes</taxon>
        <taxon>Russulales</taxon>
        <taxon>Stereaceae</taxon>
        <taxon>Stereum</taxon>
    </lineage>
</organism>
<dbReference type="AlphaFoldDB" id="R7RXP4"/>
<gene>
    <name evidence="2" type="ORF">STEHIDRAFT_116768</name>
</gene>
<proteinExistence type="predicted"/>
<feature type="compositionally biased region" description="Basic and acidic residues" evidence="1">
    <location>
        <begin position="151"/>
        <end position="167"/>
    </location>
</feature>
<sequence length="295" mass="32583">MEEEAEQTRKATEALDRATERRTQLVNKIETTIKSYGDNEAQRRRRRGSRKYSDLDEMMLVEAAEISLEKIDNRPSDRLSFVGARILSNGVLLLEANNKELNSWLKETDEHHTLFINGFADGFSTIKGSTSPHRGMVGGANTAMEQSDSGWRGRENAEAKKEKRQEMGSKAGGDGGRRRESMMGTANEEDGKWAEGRQYDENGHQASTEEGHARQLDRGVATFEYSQQALIEGIARRWCSFESRSMTTVSGGSAIEVYGACNNDGAVGRDHWGKTVAAGDGGVVVEAEASEKRVL</sequence>
<dbReference type="GeneID" id="18795976"/>
<reference evidence="3" key="1">
    <citation type="journal article" date="2012" name="Science">
        <title>The Paleozoic origin of enzymatic lignin decomposition reconstructed from 31 fungal genomes.</title>
        <authorList>
            <person name="Floudas D."/>
            <person name="Binder M."/>
            <person name="Riley R."/>
            <person name="Barry K."/>
            <person name="Blanchette R.A."/>
            <person name="Henrissat B."/>
            <person name="Martinez A.T."/>
            <person name="Otillar R."/>
            <person name="Spatafora J.W."/>
            <person name="Yadav J.S."/>
            <person name="Aerts A."/>
            <person name="Benoit I."/>
            <person name="Boyd A."/>
            <person name="Carlson A."/>
            <person name="Copeland A."/>
            <person name="Coutinho P.M."/>
            <person name="de Vries R.P."/>
            <person name="Ferreira P."/>
            <person name="Findley K."/>
            <person name="Foster B."/>
            <person name="Gaskell J."/>
            <person name="Glotzer D."/>
            <person name="Gorecki P."/>
            <person name="Heitman J."/>
            <person name="Hesse C."/>
            <person name="Hori C."/>
            <person name="Igarashi K."/>
            <person name="Jurgens J.A."/>
            <person name="Kallen N."/>
            <person name="Kersten P."/>
            <person name="Kohler A."/>
            <person name="Kuees U."/>
            <person name="Kumar T.K.A."/>
            <person name="Kuo A."/>
            <person name="LaButti K."/>
            <person name="Larrondo L.F."/>
            <person name="Lindquist E."/>
            <person name="Ling A."/>
            <person name="Lombard V."/>
            <person name="Lucas S."/>
            <person name="Lundell T."/>
            <person name="Martin R."/>
            <person name="McLaughlin D.J."/>
            <person name="Morgenstern I."/>
            <person name="Morin E."/>
            <person name="Murat C."/>
            <person name="Nagy L.G."/>
            <person name="Nolan M."/>
            <person name="Ohm R.A."/>
            <person name="Patyshakuliyeva A."/>
            <person name="Rokas A."/>
            <person name="Ruiz-Duenas F.J."/>
            <person name="Sabat G."/>
            <person name="Salamov A."/>
            <person name="Samejima M."/>
            <person name="Schmutz J."/>
            <person name="Slot J.C."/>
            <person name="St John F."/>
            <person name="Stenlid J."/>
            <person name="Sun H."/>
            <person name="Sun S."/>
            <person name="Syed K."/>
            <person name="Tsang A."/>
            <person name="Wiebenga A."/>
            <person name="Young D."/>
            <person name="Pisabarro A."/>
            <person name="Eastwood D.C."/>
            <person name="Martin F."/>
            <person name="Cullen D."/>
            <person name="Grigoriev I.V."/>
            <person name="Hibbett D.S."/>
        </authorList>
    </citation>
    <scope>NUCLEOTIDE SEQUENCE [LARGE SCALE GENOMIC DNA]</scope>
    <source>
        <strain evidence="3">FP-91666</strain>
    </source>
</reference>
<dbReference type="EMBL" id="JH687409">
    <property type="protein sequence ID" value="EIM79142.1"/>
    <property type="molecule type" value="Genomic_DNA"/>
</dbReference>
<dbReference type="RefSeq" id="XP_007311762.1">
    <property type="nucleotide sequence ID" value="XM_007311700.1"/>
</dbReference>
<accession>R7RXP4</accession>
<protein>
    <submittedName>
        <fullName evidence="2">Uncharacterized protein</fullName>
    </submittedName>
</protein>